<name>A0ABS8FVQ3_9FIRM</name>
<keyword evidence="1" id="KW-0472">Membrane</keyword>
<evidence type="ECO:0000313" key="3">
    <source>
        <dbReference type="Proteomes" id="UP001198151"/>
    </source>
</evidence>
<organism evidence="2 3">
    <name type="scientific">Ruminococcus turbiniformis</name>
    <dbReference type="NCBI Taxonomy" id="2881258"/>
    <lineage>
        <taxon>Bacteria</taxon>
        <taxon>Bacillati</taxon>
        <taxon>Bacillota</taxon>
        <taxon>Clostridia</taxon>
        <taxon>Eubacteriales</taxon>
        <taxon>Oscillospiraceae</taxon>
        <taxon>Ruminococcus</taxon>
    </lineage>
</organism>
<keyword evidence="1" id="KW-1133">Transmembrane helix</keyword>
<dbReference type="PROSITE" id="PS51257">
    <property type="entry name" value="PROKAR_LIPOPROTEIN"/>
    <property type="match status" value="1"/>
</dbReference>
<sequence>MKEETKRKLGRAIAWVLLGVLVLIVVPLGAAACLISAVISAADRVLNSSGEQ</sequence>
<dbReference type="RefSeq" id="WP_227706387.1">
    <property type="nucleotide sequence ID" value="NZ_JAJEQX010000002.1"/>
</dbReference>
<keyword evidence="1" id="KW-0812">Transmembrane</keyword>
<comment type="caution">
    <text evidence="2">The sequence shown here is derived from an EMBL/GenBank/DDBJ whole genome shotgun (WGS) entry which is preliminary data.</text>
</comment>
<keyword evidence="3" id="KW-1185">Reference proteome</keyword>
<dbReference type="Proteomes" id="UP001198151">
    <property type="component" value="Unassembled WGS sequence"/>
</dbReference>
<evidence type="ECO:0000256" key="1">
    <source>
        <dbReference type="SAM" id="Phobius"/>
    </source>
</evidence>
<feature type="transmembrane region" description="Helical" evidence="1">
    <location>
        <begin position="12"/>
        <end position="39"/>
    </location>
</feature>
<proteinExistence type="predicted"/>
<gene>
    <name evidence="2" type="ORF">LKD70_02060</name>
</gene>
<evidence type="ECO:0000313" key="2">
    <source>
        <dbReference type="EMBL" id="MCC2253237.1"/>
    </source>
</evidence>
<reference evidence="2 3" key="1">
    <citation type="submission" date="2021-10" db="EMBL/GenBank/DDBJ databases">
        <title>Anaerobic single-cell dispensing facilitates the cultivation of human gut bacteria.</title>
        <authorList>
            <person name="Afrizal A."/>
        </authorList>
    </citation>
    <scope>NUCLEOTIDE SEQUENCE [LARGE SCALE GENOMIC DNA]</scope>
    <source>
        <strain evidence="2 3">CLA-AA-H200</strain>
    </source>
</reference>
<protein>
    <submittedName>
        <fullName evidence="2">Uncharacterized protein</fullName>
    </submittedName>
</protein>
<accession>A0ABS8FVQ3</accession>
<dbReference type="EMBL" id="JAJEQX010000002">
    <property type="protein sequence ID" value="MCC2253237.1"/>
    <property type="molecule type" value="Genomic_DNA"/>
</dbReference>